<keyword evidence="2" id="KW-1185">Reference proteome</keyword>
<dbReference type="InterPro" id="IPR051288">
    <property type="entry name" value="Serum_paraoxonase/arylesterase"/>
</dbReference>
<evidence type="ECO:0000313" key="2">
    <source>
        <dbReference type="Proteomes" id="UP000076154"/>
    </source>
</evidence>
<comment type="caution">
    <text evidence="1">The sequence shown here is derived from an EMBL/GenBank/DDBJ whole genome shotgun (WGS) entry which is preliminary data.</text>
</comment>
<dbReference type="SUPFAM" id="SSF63829">
    <property type="entry name" value="Calcium-dependent phosphotriesterase"/>
    <property type="match status" value="1"/>
</dbReference>
<dbReference type="PANTHER" id="PTHR11799">
    <property type="entry name" value="PARAOXONASE"/>
    <property type="match status" value="1"/>
</dbReference>
<dbReference type="Proteomes" id="UP000076154">
    <property type="component" value="Unassembled WGS sequence"/>
</dbReference>
<dbReference type="Gene3D" id="2.120.10.30">
    <property type="entry name" value="TolB, C-terminal domain"/>
    <property type="match status" value="1"/>
</dbReference>
<reference evidence="1" key="1">
    <citation type="submission" date="2018-04" db="EMBL/GenBank/DDBJ databases">
        <title>Whole genome sequencing of Hypsizygus marmoreus.</title>
        <authorList>
            <person name="Choi I.-G."/>
            <person name="Min B."/>
            <person name="Kim J.-G."/>
            <person name="Kim S."/>
            <person name="Oh Y.-L."/>
            <person name="Kong W.-S."/>
            <person name="Park H."/>
            <person name="Jeong J."/>
            <person name="Song E.-S."/>
        </authorList>
    </citation>
    <scope>NUCLEOTIDE SEQUENCE [LARGE SCALE GENOMIC DNA]</scope>
    <source>
        <strain evidence="1">51987-8</strain>
    </source>
</reference>
<organism evidence="1 2">
    <name type="scientific">Hypsizygus marmoreus</name>
    <name type="common">White beech mushroom</name>
    <name type="synonym">Agaricus marmoreus</name>
    <dbReference type="NCBI Taxonomy" id="39966"/>
    <lineage>
        <taxon>Eukaryota</taxon>
        <taxon>Fungi</taxon>
        <taxon>Dikarya</taxon>
        <taxon>Basidiomycota</taxon>
        <taxon>Agaricomycotina</taxon>
        <taxon>Agaricomycetes</taxon>
        <taxon>Agaricomycetidae</taxon>
        <taxon>Agaricales</taxon>
        <taxon>Tricholomatineae</taxon>
        <taxon>Lyophyllaceae</taxon>
        <taxon>Hypsizygus</taxon>
    </lineage>
</organism>
<dbReference type="PANTHER" id="PTHR11799:SF12">
    <property type="entry name" value="PARAOXONASE-RELATED"/>
    <property type="match status" value="1"/>
</dbReference>
<dbReference type="AlphaFoldDB" id="A0A369J3R4"/>
<protein>
    <submittedName>
        <fullName evidence="1">Serum paraoxonase/arylesterase 2</fullName>
    </submittedName>
</protein>
<sequence length="386" mass="41741">MARLTSALVLLIAVAGGLYQLYVKPLLVKLGHWRVIEAIGNTQCKTVPELQACEKLVLHQPTGLLYLACSTPESRVAWTPCLSRLNASGASNNDYVSTYDPSSSRITRLKIKNFTGNRGLSLHGMDVVPSSSNPSELFVYLVNHRAPLAGQPAHLVGADSSIEVFKAIIGSDTLVHIKTVEDEVILTPNDVVGYPDGQSFYFTNDHGEKVGLLRELDILGRATTSVGYCHVETGCKYAIRHMRGNNGITRAQNDTLYVTDVINGAVSILERQRDDTLVIVDAIKTDRGLDNISIDSAGVLWAAGVVKVLTLMKHFANPSISAPSSALRISLNTGPSSFYGEKYKIEKVFEDDGNIASGSTSVVHDAERGRLFLHGLSAPHLTVCKA</sequence>
<proteinExistence type="predicted"/>
<evidence type="ECO:0000313" key="1">
    <source>
        <dbReference type="EMBL" id="RDB16671.1"/>
    </source>
</evidence>
<gene>
    <name evidence="1" type="primary">PON2</name>
    <name evidence="1" type="ORF">Hypma_002681</name>
</gene>
<dbReference type="OrthoDB" id="5307922at2759"/>
<dbReference type="EMBL" id="LUEZ02000122">
    <property type="protein sequence ID" value="RDB16671.1"/>
    <property type="molecule type" value="Genomic_DNA"/>
</dbReference>
<name>A0A369J3R4_HYPMA</name>
<dbReference type="InParanoid" id="A0A369J3R4"/>
<accession>A0A369J3R4</accession>
<dbReference type="InterPro" id="IPR011042">
    <property type="entry name" value="6-blade_b-propeller_TolB-like"/>
</dbReference>